<dbReference type="AlphaFoldDB" id="A0A1V6TBH4"/>
<feature type="chain" id="PRO_5012483796" description="Allergen Asp f 4" evidence="2">
    <location>
        <begin position="20"/>
        <end position="367"/>
    </location>
</feature>
<dbReference type="GO" id="GO:0005576">
    <property type="term" value="C:extracellular region"/>
    <property type="evidence" value="ECO:0007669"/>
    <property type="project" value="InterPro"/>
</dbReference>
<evidence type="ECO:0000256" key="2">
    <source>
        <dbReference type="SAM" id="SignalP"/>
    </source>
</evidence>
<proteinExistence type="predicted"/>
<dbReference type="Pfam" id="PF25312">
    <property type="entry name" value="Allergen_Asp_f_4"/>
    <property type="match status" value="1"/>
</dbReference>
<feature type="region of interest" description="Disordered" evidence="1">
    <location>
        <begin position="113"/>
        <end position="150"/>
    </location>
</feature>
<protein>
    <recommendedName>
        <fullName evidence="5">Allergen Asp f 4</fullName>
    </recommendedName>
</protein>
<dbReference type="InterPro" id="IPR038903">
    <property type="entry name" value="Allergen_Asp_f_4"/>
</dbReference>
<evidence type="ECO:0000313" key="3">
    <source>
        <dbReference type="EMBL" id="OQE23722.1"/>
    </source>
</evidence>
<dbReference type="GO" id="GO:0019863">
    <property type="term" value="F:IgE binding"/>
    <property type="evidence" value="ECO:0007669"/>
    <property type="project" value="InterPro"/>
</dbReference>
<gene>
    <name evidence="3" type="ORF">PENSTE_c008G08905</name>
</gene>
<feature type="region of interest" description="Disordered" evidence="1">
    <location>
        <begin position="22"/>
        <end position="42"/>
    </location>
</feature>
<dbReference type="Proteomes" id="UP000191285">
    <property type="component" value="Unassembled WGS sequence"/>
</dbReference>
<name>A0A1V6TBH4_9EURO</name>
<dbReference type="EMBL" id="MLKD01000008">
    <property type="protein sequence ID" value="OQE23722.1"/>
    <property type="molecule type" value="Genomic_DNA"/>
</dbReference>
<accession>A0A1V6TBH4</accession>
<dbReference type="PANTHER" id="PTHR42039">
    <property type="entry name" value="PUTATIVE (AFU_ORTHOLOGUE AFUA_3G02940)-RELATED"/>
    <property type="match status" value="1"/>
</dbReference>
<feature type="signal peptide" evidence="2">
    <location>
        <begin position="1"/>
        <end position="19"/>
    </location>
</feature>
<keyword evidence="2" id="KW-0732">Signal</keyword>
<evidence type="ECO:0008006" key="5">
    <source>
        <dbReference type="Google" id="ProtNLM"/>
    </source>
</evidence>
<sequence length="367" mass="38109">MRSISSFVLLAALTSGAVARHGHHVRHEGHMRRQADVDSTTTVTTTSTVTYCPCEDSTSSVIPSSTPIPSTPASIELTTSLSLATQIQVSYSSVTPVVSIPTTTSTIIELPTTSTYTPVPTTTEVPTSTYTPSSSTSSTPSTSSSGANADWSTVPSNGVFSTSGFGASTNSSGSGVSYTGNVGSPYGSNIISVEASEASNYQYVVEFTGSNTEDWYVVIWNKIGKDGKMDGWYGNACHEFSIGAGETKYYAFDSNSQGGWAAAKGSSIPTDDYGGYAATWGEFDFGSTTNSGWSGFDVSAIQAQNADLTVQGMKICSVYDDDTCSSITSGLAAVVNAYTSALAKEDGIGGNLNTDAVRLAVTLDYSA</sequence>
<evidence type="ECO:0000256" key="1">
    <source>
        <dbReference type="SAM" id="MobiDB-lite"/>
    </source>
</evidence>
<comment type="caution">
    <text evidence="3">The sequence shown here is derived from an EMBL/GenBank/DDBJ whole genome shotgun (WGS) entry which is preliminary data.</text>
</comment>
<reference evidence="4" key="1">
    <citation type="journal article" date="2017" name="Nat. Microbiol.">
        <title>Global analysis of biosynthetic gene clusters reveals vast potential of secondary metabolite production in Penicillium species.</title>
        <authorList>
            <person name="Nielsen J.C."/>
            <person name="Grijseels S."/>
            <person name="Prigent S."/>
            <person name="Ji B."/>
            <person name="Dainat J."/>
            <person name="Nielsen K.F."/>
            <person name="Frisvad J.C."/>
            <person name="Workman M."/>
            <person name="Nielsen J."/>
        </authorList>
    </citation>
    <scope>NUCLEOTIDE SEQUENCE [LARGE SCALE GENOMIC DNA]</scope>
    <source>
        <strain evidence="4">IBT 24891</strain>
    </source>
</reference>
<dbReference type="PANTHER" id="PTHR42039:SF1">
    <property type="entry name" value="PUTATIVE (AFU_ORTHOLOGUE AFUA_3G02940)-RELATED"/>
    <property type="match status" value="1"/>
</dbReference>
<dbReference type="OrthoDB" id="118256at2759"/>
<organism evidence="3 4">
    <name type="scientific">Penicillium steckii</name>
    <dbReference type="NCBI Taxonomy" id="303698"/>
    <lineage>
        <taxon>Eukaryota</taxon>
        <taxon>Fungi</taxon>
        <taxon>Dikarya</taxon>
        <taxon>Ascomycota</taxon>
        <taxon>Pezizomycotina</taxon>
        <taxon>Eurotiomycetes</taxon>
        <taxon>Eurotiomycetidae</taxon>
        <taxon>Eurotiales</taxon>
        <taxon>Aspergillaceae</taxon>
        <taxon>Penicillium</taxon>
    </lineage>
</organism>
<feature type="compositionally biased region" description="Low complexity" evidence="1">
    <location>
        <begin position="113"/>
        <end position="145"/>
    </location>
</feature>
<keyword evidence="4" id="KW-1185">Reference proteome</keyword>
<evidence type="ECO:0000313" key="4">
    <source>
        <dbReference type="Proteomes" id="UP000191285"/>
    </source>
</evidence>